<evidence type="ECO:0000256" key="7">
    <source>
        <dbReference type="SAM" id="Phobius"/>
    </source>
</evidence>
<dbReference type="Gene3D" id="1.20.1250.20">
    <property type="entry name" value="MFS general substrate transporter like domains"/>
    <property type="match status" value="1"/>
</dbReference>
<feature type="transmembrane region" description="Helical" evidence="7">
    <location>
        <begin position="569"/>
        <end position="589"/>
    </location>
</feature>
<feature type="transmembrane region" description="Helical" evidence="7">
    <location>
        <begin position="465"/>
        <end position="489"/>
    </location>
</feature>
<feature type="compositionally biased region" description="Polar residues" evidence="6">
    <location>
        <begin position="1"/>
        <end position="18"/>
    </location>
</feature>
<accession>A0AAW0Z381</accession>
<feature type="compositionally biased region" description="Acidic residues" evidence="6">
    <location>
        <begin position="83"/>
        <end position="96"/>
    </location>
</feature>
<keyword evidence="3 7" id="KW-1133">Transmembrane helix</keyword>
<feature type="transmembrane region" description="Helical" evidence="7">
    <location>
        <begin position="158"/>
        <end position="178"/>
    </location>
</feature>
<organism evidence="9 10">
    <name type="scientific">Kwoniella newhampshirensis</name>
    <dbReference type="NCBI Taxonomy" id="1651941"/>
    <lineage>
        <taxon>Eukaryota</taxon>
        <taxon>Fungi</taxon>
        <taxon>Dikarya</taxon>
        <taxon>Basidiomycota</taxon>
        <taxon>Agaricomycotina</taxon>
        <taxon>Tremellomycetes</taxon>
        <taxon>Tremellales</taxon>
        <taxon>Cryptococcaceae</taxon>
        <taxon>Kwoniella</taxon>
    </lineage>
</organism>
<evidence type="ECO:0000313" key="9">
    <source>
        <dbReference type="EMBL" id="KAK8864593.1"/>
    </source>
</evidence>
<keyword evidence="4 7" id="KW-0472">Membrane</keyword>
<dbReference type="InterPro" id="IPR011701">
    <property type="entry name" value="MFS"/>
</dbReference>
<dbReference type="PANTHER" id="PTHR23502:SF5">
    <property type="entry name" value="QUINIDINE RESISTANCE PROTEIN 3"/>
    <property type="match status" value="1"/>
</dbReference>
<comment type="subcellular location">
    <subcellularLocation>
        <location evidence="1">Membrane</location>
        <topology evidence="1">Multi-pass membrane protein</topology>
    </subcellularLocation>
</comment>
<dbReference type="KEGG" id="kne:92179102"/>
<dbReference type="PANTHER" id="PTHR23502">
    <property type="entry name" value="MAJOR FACILITATOR SUPERFAMILY"/>
    <property type="match status" value="1"/>
</dbReference>
<feature type="transmembrane region" description="Helical" evidence="7">
    <location>
        <begin position="285"/>
        <end position="309"/>
    </location>
</feature>
<evidence type="ECO:0000256" key="2">
    <source>
        <dbReference type="ARBA" id="ARBA00022692"/>
    </source>
</evidence>
<evidence type="ECO:0000256" key="5">
    <source>
        <dbReference type="SAM" id="Coils"/>
    </source>
</evidence>
<evidence type="ECO:0000256" key="4">
    <source>
        <dbReference type="ARBA" id="ARBA00023136"/>
    </source>
</evidence>
<feature type="coiled-coil region" evidence="5">
    <location>
        <begin position="346"/>
        <end position="373"/>
    </location>
</feature>
<feature type="region of interest" description="Disordered" evidence="6">
    <location>
        <begin position="1"/>
        <end position="60"/>
    </location>
</feature>
<sequence length="682" mass="74423">MSQHQPQTPVPNTDNISVGESLDKSSGRQQNSNSVRTVRQHQPQQTSTQTQAATDRPILERQTSRLSTILTHVRSNEVYPPPEWDDSNADVEEEDELGRRSVEGITRFRTTTAITNEDAELGGLGEKEVGKQVETVIVDIEHTPVKDDPRKWNDKKKWFVLIMMTFALLGPTMASSIYNPVINQVQGELHGTATEIGLSLSMYILLQGATPVLWAALSEINGRKTSYLLSYALYVVANVVASRANSMPLLIVMRILQATGSGAVNSAGAGSLADMYEMHERGEKLGIYYSVPMFGPGIGPIVGGALGQAFGWRSVFYFSAAFGGIMEILFIFFPDSWRKERSRTYQKAAAKAAKRAEQRLEKARVSVLEKQGKSRPINLGQDIEVHPTSEAETISRRVGTISEQANVDVEAGRHAAGTVEVKRKWYLPFGNKVVEAKAEYQYTVSLGDLNPFPLMTSVMRRPANLLAILSSGICFSAQYTIVYTASITLGDAPYSYNSLKIGLVILSFGVGNICASVIGGRYSDVVLRRTKKRNGGVGVPEMRLKATFIAMPFIVASFLTYAWCAEEKVHIAGIVVSLFFAGASLMWMYSPTLAYLVDSNPGLSAPSSSCASLMRGCLACIMSQIAVPIRNGIGDGGLYTLFAGLLAVGCGIVILLSFKGEQWRIRANAKRENRAKKEEAGS</sequence>
<keyword evidence="10" id="KW-1185">Reference proteome</keyword>
<dbReference type="Proteomes" id="UP001388673">
    <property type="component" value="Unassembled WGS sequence"/>
</dbReference>
<dbReference type="Pfam" id="PF07690">
    <property type="entry name" value="MFS_1"/>
    <property type="match status" value="1"/>
</dbReference>
<feature type="transmembrane region" description="Helical" evidence="7">
    <location>
        <begin position="501"/>
        <end position="523"/>
    </location>
</feature>
<evidence type="ECO:0000256" key="6">
    <source>
        <dbReference type="SAM" id="MobiDB-lite"/>
    </source>
</evidence>
<feature type="transmembrane region" description="Helical" evidence="7">
    <location>
        <begin position="315"/>
        <end position="333"/>
    </location>
</feature>
<keyword evidence="2 7" id="KW-0812">Transmembrane</keyword>
<dbReference type="SUPFAM" id="SSF103473">
    <property type="entry name" value="MFS general substrate transporter"/>
    <property type="match status" value="1"/>
</dbReference>
<evidence type="ECO:0000313" key="10">
    <source>
        <dbReference type="Proteomes" id="UP001388673"/>
    </source>
</evidence>
<dbReference type="GeneID" id="92179102"/>
<dbReference type="RefSeq" id="XP_066804889.1">
    <property type="nucleotide sequence ID" value="XM_066944966.1"/>
</dbReference>
<comment type="caution">
    <text evidence="9">The sequence shown here is derived from an EMBL/GenBank/DDBJ whole genome shotgun (WGS) entry which is preliminary data.</text>
</comment>
<dbReference type="AlphaFoldDB" id="A0AAW0Z381"/>
<feature type="transmembrane region" description="Helical" evidence="7">
    <location>
        <begin position="198"/>
        <end position="216"/>
    </location>
</feature>
<protein>
    <recommendedName>
        <fullName evidence="8">Major facilitator superfamily (MFS) profile domain-containing protein</fullName>
    </recommendedName>
</protein>
<gene>
    <name evidence="9" type="ORF">IAR55_001843</name>
</gene>
<evidence type="ECO:0000259" key="8">
    <source>
        <dbReference type="PROSITE" id="PS50850"/>
    </source>
</evidence>
<evidence type="ECO:0000256" key="3">
    <source>
        <dbReference type="ARBA" id="ARBA00022989"/>
    </source>
</evidence>
<feature type="transmembrane region" description="Helical" evidence="7">
    <location>
        <begin position="639"/>
        <end position="658"/>
    </location>
</feature>
<feature type="compositionally biased region" description="Low complexity" evidence="6">
    <location>
        <begin position="40"/>
        <end position="54"/>
    </location>
</feature>
<proteinExistence type="predicted"/>
<dbReference type="InterPro" id="IPR020846">
    <property type="entry name" value="MFS_dom"/>
</dbReference>
<dbReference type="EMBL" id="JBCAWK010000003">
    <property type="protein sequence ID" value="KAK8864593.1"/>
    <property type="molecule type" value="Genomic_DNA"/>
</dbReference>
<reference evidence="9 10" key="1">
    <citation type="journal article" date="2024" name="bioRxiv">
        <title>Comparative genomics of Cryptococcus and Kwoniella reveals pathogenesis evolution and contrasting karyotype dynamics via intercentromeric recombination or chromosome fusion.</title>
        <authorList>
            <person name="Coelho M.A."/>
            <person name="David-Palma M."/>
            <person name="Shea T."/>
            <person name="Bowers K."/>
            <person name="McGinley-Smith S."/>
            <person name="Mohammad A.W."/>
            <person name="Gnirke A."/>
            <person name="Yurkov A.M."/>
            <person name="Nowrousian M."/>
            <person name="Sun S."/>
            <person name="Cuomo C.A."/>
            <person name="Heitman J."/>
        </authorList>
    </citation>
    <scope>NUCLEOTIDE SEQUENCE [LARGE SCALE GENOMIC DNA]</scope>
    <source>
        <strain evidence="9 10">CBS 13917</strain>
    </source>
</reference>
<dbReference type="InterPro" id="IPR036259">
    <property type="entry name" value="MFS_trans_sf"/>
</dbReference>
<feature type="region of interest" description="Disordered" evidence="6">
    <location>
        <begin position="72"/>
        <end position="97"/>
    </location>
</feature>
<keyword evidence="5" id="KW-0175">Coiled coil</keyword>
<feature type="domain" description="Major facilitator superfamily (MFS) profile" evidence="8">
    <location>
        <begin position="160"/>
        <end position="661"/>
    </location>
</feature>
<evidence type="ECO:0000256" key="1">
    <source>
        <dbReference type="ARBA" id="ARBA00004141"/>
    </source>
</evidence>
<dbReference type="GO" id="GO:0005886">
    <property type="term" value="C:plasma membrane"/>
    <property type="evidence" value="ECO:0007669"/>
    <property type="project" value="TreeGrafter"/>
</dbReference>
<name>A0AAW0Z381_9TREE</name>
<dbReference type="GO" id="GO:0022857">
    <property type="term" value="F:transmembrane transporter activity"/>
    <property type="evidence" value="ECO:0007669"/>
    <property type="project" value="InterPro"/>
</dbReference>
<dbReference type="PROSITE" id="PS50850">
    <property type="entry name" value="MFS"/>
    <property type="match status" value="1"/>
</dbReference>
<feature type="compositionally biased region" description="Polar residues" evidence="6">
    <location>
        <begin position="27"/>
        <end position="37"/>
    </location>
</feature>